<feature type="region of interest" description="Disordered" evidence="11">
    <location>
        <begin position="102"/>
        <end position="143"/>
    </location>
</feature>
<keyword evidence="14" id="KW-1185">Reference proteome</keyword>
<evidence type="ECO:0000256" key="10">
    <source>
        <dbReference type="RuleBase" id="RU363063"/>
    </source>
</evidence>
<accession>A0ABN7RU48</accession>
<name>A0ABN7RU48_OIKDI</name>
<organism evidence="13 14">
    <name type="scientific">Oikopleura dioica</name>
    <name type="common">Tunicate</name>
    <dbReference type="NCBI Taxonomy" id="34765"/>
    <lineage>
        <taxon>Eukaryota</taxon>
        <taxon>Metazoa</taxon>
        <taxon>Chordata</taxon>
        <taxon>Tunicata</taxon>
        <taxon>Appendicularia</taxon>
        <taxon>Copelata</taxon>
        <taxon>Oikopleuridae</taxon>
        <taxon>Oikopleura</taxon>
    </lineage>
</organism>
<evidence type="ECO:0000256" key="1">
    <source>
        <dbReference type="ARBA" id="ARBA00004323"/>
    </source>
</evidence>
<dbReference type="EC" id="2.4.1.-" evidence="10"/>
<evidence type="ECO:0000256" key="8">
    <source>
        <dbReference type="ARBA" id="ARBA00023034"/>
    </source>
</evidence>
<comment type="similarity">
    <text evidence="2 10">Belongs to the glycosyltransferase 31 family.</text>
</comment>
<evidence type="ECO:0000313" key="13">
    <source>
        <dbReference type="EMBL" id="CAG5082357.1"/>
    </source>
</evidence>
<keyword evidence="7" id="KW-1133">Transmembrane helix</keyword>
<sequence>MLRISTVLVRGSGFLSLIFLFLSAEHAAKSISYAVTKRPKELLLELGQIEKDLGLQIDRDIAYTLEHGGLVEGANSAYKGVLFHLERVLHIIPQADEIEEHHAEPTKAPKLENTGKAKSEEAIEKEEEEDLSDPSVFPEESTYGPEVLHPHNYKWLLNPVNKCKREKPLFVVLIRSQEANYQLREAIRKTWCSREEKSSTFSCVFLVGRDHTLPKEKIKLEYSHYHDILMEDFEDGKDIEKVLMGLRWVEKYCKQPKYLLKTNDDVWVNIDRFNDYFESNTIDEHFFGGKCVMEFPDRNRKSKKYISEEEYPANHYPASCRDSGYLMTTDLAGKIFEKSLEVVPPVKFEDIYFGFVLHALGLFTRSTSGFDFGKFLLQRSCEYKTNAFTITIAGQNLQSKTNNLQQLHERILKC</sequence>
<dbReference type="InterPro" id="IPR002659">
    <property type="entry name" value="Glyco_trans_31"/>
</dbReference>
<dbReference type="PANTHER" id="PTHR11214">
    <property type="entry name" value="BETA-1,3-N-ACETYLGLUCOSAMINYLTRANSFERASE"/>
    <property type="match status" value="1"/>
</dbReference>
<keyword evidence="5" id="KW-0812">Transmembrane</keyword>
<dbReference type="Gene3D" id="3.90.550.50">
    <property type="match status" value="1"/>
</dbReference>
<feature type="compositionally biased region" description="Basic and acidic residues" evidence="11">
    <location>
        <begin position="102"/>
        <end position="122"/>
    </location>
</feature>
<keyword evidence="8 10" id="KW-0333">Golgi apparatus</keyword>
<evidence type="ECO:0000256" key="6">
    <source>
        <dbReference type="ARBA" id="ARBA00022968"/>
    </source>
</evidence>
<protein>
    <recommendedName>
        <fullName evidence="10">Hexosyltransferase</fullName>
        <ecNumber evidence="10">2.4.1.-</ecNumber>
    </recommendedName>
</protein>
<reference evidence="13 14" key="1">
    <citation type="submission" date="2021-04" db="EMBL/GenBank/DDBJ databases">
        <authorList>
            <person name="Bliznina A."/>
        </authorList>
    </citation>
    <scope>NUCLEOTIDE SEQUENCE [LARGE SCALE GENOMIC DNA]</scope>
</reference>
<dbReference type="EMBL" id="OU015568">
    <property type="protein sequence ID" value="CAG5082357.1"/>
    <property type="molecule type" value="Genomic_DNA"/>
</dbReference>
<keyword evidence="6" id="KW-0735">Signal-anchor</keyword>
<evidence type="ECO:0000256" key="9">
    <source>
        <dbReference type="ARBA" id="ARBA00023136"/>
    </source>
</evidence>
<comment type="subcellular location">
    <subcellularLocation>
        <location evidence="1 10">Golgi apparatus membrane</location>
        <topology evidence="1 10">Single-pass type II membrane protein</topology>
    </subcellularLocation>
</comment>
<feature type="signal peptide" evidence="12">
    <location>
        <begin position="1"/>
        <end position="30"/>
    </location>
</feature>
<dbReference type="Pfam" id="PF01762">
    <property type="entry name" value="Galactosyl_T"/>
    <property type="match status" value="1"/>
</dbReference>
<keyword evidence="12" id="KW-0732">Signal</keyword>
<evidence type="ECO:0000256" key="11">
    <source>
        <dbReference type="SAM" id="MobiDB-lite"/>
    </source>
</evidence>
<keyword evidence="9" id="KW-0472">Membrane</keyword>
<evidence type="ECO:0000313" key="14">
    <source>
        <dbReference type="Proteomes" id="UP001158576"/>
    </source>
</evidence>
<evidence type="ECO:0000256" key="4">
    <source>
        <dbReference type="ARBA" id="ARBA00022679"/>
    </source>
</evidence>
<evidence type="ECO:0000256" key="5">
    <source>
        <dbReference type="ARBA" id="ARBA00022692"/>
    </source>
</evidence>
<proteinExistence type="inferred from homology"/>
<evidence type="ECO:0000256" key="12">
    <source>
        <dbReference type="SAM" id="SignalP"/>
    </source>
</evidence>
<evidence type="ECO:0000256" key="7">
    <source>
        <dbReference type="ARBA" id="ARBA00022989"/>
    </source>
</evidence>
<feature type="chain" id="PRO_5045508910" description="Hexosyltransferase" evidence="12">
    <location>
        <begin position="31"/>
        <end position="414"/>
    </location>
</feature>
<feature type="compositionally biased region" description="Acidic residues" evidence="11">
    <location>
        <begin position="123"/>
        <end position="132"/>
    </location>
</feature>
<dbReference type="Proteomes" id="UP001158576">
    <property type="component" value="Chromosome PAR"/>
</dbReference>
<dbReference type="PANTHER" id="PTHR11214:SF3">
    <property type="entry name" value="BETA-1,3-GALACTOSYLTRANSFERASE 6"/>
    <property type="match status" value="1"/>
</dbReference>
<keyword evidence="4" id="KW-0808">Transferase</keyword>
<evidence type="ECO:0000256" key="3">
    <source>
        <dbReference type="ARBA" id="ARBA00022676"/>
    </source>
</evidence>
<evidence type="ECO:0000256" key="2">
    <source>
        <dbReference type="ARBA" id="ARBA00008661"/>
    </source>
</evidence>
<keyword evidence="3 10" id="KW-0328">Glycosyltransferase</keyword>
<gene>
    <name evidence="13" type="ORF">OKIOD_LOCUS1663</name>
</gene>